<reference evidence="2 3" key="1">
    <citation type="submission" date="2022-04" db="EMBL/GenBank/DDBJ databases">
        <title>Identification of a novel bacterium isolated from mangrove sediments.</title>
        <authorList>
            <person name="Pan X."/>
        </authorList>
    </citation>
    <scope>NUCLEOTIDE SEQUENCE [LARGE SCALE GENOMIC DNA]</scope>
    <source>
        <strain evidence="2 3">B2638</strain>
    </source>
</reference>
<dbReference type="PANTHER" id="PTHR22916">
    <property type="entry name" value="GLYCOSYLTRANSFERASE"/>
    <property type="match status" value="1"/>
</dbReference>
<comment type="caution">
    <text evidence="2">The sequence shown here is derived from an EMBL/GenBank/DDBJ whole genome shotgun (WGS) entry which is preliminary data.</text>
</comment>
<dbReference type="RefSeq" id="WP_243923815.1">
    <property type="nucleotide sequence ID" value="NZ_JALHLG010000049.1"/>
</dbReference>
<dbReference type="SUPFAM" id="SSF53448">
    <property type="entry name" value="Nucleotide-diphospho-sugar transferases"/>
    <property type="match status" value="1"/>
</dbReference>
<sequence>MTTPHFSVVVPVYNAGAALEATVHSVLAQTETDFDLWLIDDGSTDDSLARMRKLSESDERIRVVSKANGGVASARNTGAELSSGRYIAFLDADDMWHPEKLAQHRAFHARAPQAGCSFARIAFLEPGNDDLHAAKTFSAGYADMVPISEVLGENPVCTGSNIVVSRACFEAVGGFKAGMNYAEDQEWLARVVGQGFALAGIDAVLVGYRMSPGGLSSNLEAMYAGWRTLAGEYAGVADFDHATAEALYCRYLSRRALRNGASAVQALRFALAGVSRDAKAFFGDARRGGLTLAGALFGLMLPAPVRVRLFA</sequence>
<dbReference type="InterPro" id="IPR029044">
    <property type="entry name" value="Nucleotide-diphossugar_trans"/>
</dbReference>
<organism evidence="2 3">
    <name type="scientific">Novosphingobium beihaiensis</name>
    <dbReference type="NCBI Taxonomy" id="2930389"/>
    <lineage>
        <taxon>Bacteria</taxon>
        <taxon>Pseudomonadati</taxon>
        <taxon>Pseudomonadota</taxon>
        <taxon>Alphaproteobacteria</taxon>
        <taxon>Sphingomonadales</taxon>
        <taxon>Sphingomonadaceae</taxon>
        <taxon>Novosphingobium</taxon>
    </lineage>
</organism>
<keyword evidence="3" id="KW-1185">Reference proteome</keyword>
<dbReference type="InterPro" id="IPR001173">
    <property type="entry name" value="Glyco_trans_2-like"/>
</dbReference>
<protein>
    <submittedName>
        <fullName evidence="2">Glycosyltransferase family 2 protein</fullName>
    </submittedName>
</protein>
<evidence type="ECO:0000313" key="2">
    <source>
        <dbReference type="EMBL" id="MCJ2188855.1"/>
    </source>
</evidence>
<feature type="domain" description="Glycosyltransferase 2-like" evidence="1">
    <location>
        <begin position="7"/>
        <end position="171"/>
    </location>
</feature>
<gene>
    <name evidence="2" type="ORF">MTR66_18800</name>
</gene>
<dbReference type="CDD" id="cd00761">
    <property type="entry name" value="Glyco_tranf_GTA_type"/>
    <property type="match status" value="1"/>
</dbReference>
<proteinExistence type="predicted"/>
<name>A0ABT0BUW0_9SPHN</name>
<dbReference type="Proteomes" id="UP001202281">
    <property type="component" value="Unassembled WGS sequence"/>
</dbReference>
<dbReference type="Pfam" id="PF00535">
    <property type="entry name" value="Glycos_transf_2"/>
    <property type="match status" value="1"/>
</dbReference>
<evidence type="ECO:0000313" key="3">
    <source>
        <dbReference type="Proteomes" id="UP001202281"/>
    </source>
</evidence>
<dbReference type="Gene3D" id="3.90.550.10">
    <property type="entry name" value="Spore Coat Polysaccharide Biosynthesis Protein SpsA, Chain A"/>
    <property type="match status" value="1"/>
</dbReference>
<accession>A0ABT0BUW0</accession>
<dbReference type="EMBL" id="JALHLG010000049">
    <property type="protein sequence ID" value="MCJ2188855.1"/>
    <property type="molecule type" value="Genomic_DNA"/>
</dbReference>
<evidence type="ECO:0000259" key="1">
    <source>
        <dbReference type="Pfam" id="PF00535"/>
    </source>
</evidence>
<dbReference type="PANTHER" id="PTHR22916:SF3">
    <property type="entry name" value="UDP-GLCNAC:BETAGAL BETA-1,3-N-ACETYLGLUCOSAMINYLTRANSFERASE-LIKE PROTEIN 1"/>
    <property type="match status" value="1"/>
</dbReference>